<evidence type="ECO:0000256" key="4">
    <source>
        <dbReference type="PROSITE-ProRule" id="PRU00433"/>
    </source>
</evidence>
<dbReference type="RefSeq" id="WP_222580125.1">
    <property type="nucleotide sequence ID" value="NZ_JAHVHU010000009.1"/>
</dbReference>
<keyword evidence="2 4" id="KW-0479">Metal-binding</keyword>
<sequence length="1192" mass="133680">MNRLTYFFNQKTKAPCPDSSLPSSLHGSRLIKRESAFPLANQSECRRNTFILRIIVVLLVSWTGQLLHGQDNLRSIPNTDPEYQLSTLKPAEGFDVNLFAAEPMVEKPIQMNWDEKGRLWVVGTNQYPQPKPGELPTGKVFILEDTTGDGQADQSTLFADDLLVPTAILPGDGGVYVANSTEVLHLKDTNGDGKADERKVLLSGFGTGDTHHLIHTFRWGPDGSLYFNQSIYIYSHVETPHGLRTLEGGGVWRFRPQTMELDVFAYGLVNPWGLEFNKWGQSFLTDGAGSEGINYGFQGATFLTAPGAERILHGLNPGQPKHSGLDIVSGRHLPEAWSGDMITNDFRANRINRFSLDRLGSGYVSTQEEDILYSDNVAFRPVDISVGPDGAIYVADWYNPIIQHGEVDFRDPRRDHENGRIWRITRKGHPLVKIPDLYGVDNTALLDHLKSPEAWTRNQAKRVLKERGAKEVLKDLDRWTSALDVSDAIYERLLLEAFWVYQSLNETNNAVLKKLLDATNPMVRAAGVRALFFDFHKYPGANLYLKKMIKDSDPLVRLEAVIALRKSAAPKAAATATMALEQAMDQYLDFALWQTIRKLEPIWMKEYEKDNSYFDSDPKTVFALKSVTNPGAVKELLDLYVNHRVSEENRQAVYTSVSKYGTPEELSLLLDRALNQKNEYREAYLQVLITAMQQRALKPEVDLSVIHTLFDDRNESIARKAITLASLWKLESFTDEYKQWAEDDDPSNRSTGLTALANLGDARSKEILIVFTRPESPMELRLSAIEKLVSLDAHKAAESAWNLMSDSANKDHITQLFSAFFGNNLGPDALKNVLNDKEIPKLVAQTGMEQINRMSDRKKNQDEIIALRGILQTTDIEIQKPTMPQKLCNWDKDRLELDIKASGDPVKGELIYRDLNCMSCHAIGGAGGKIGTDLSSLGANAPVDYIISSILTPGAEIKDGYELNQVVRKNGNVVMGYMVRETDSEVVLRDVTGQQITIPKFQIDTHQNIPGSLMPPGLTSGLTRDEFIDLVGFLSEIGKPGEFRVPSKHYIRYWKVLDASEEDIQLIEEKGISVVVENPESYFWSTTYSTVSGQLPEVAPLRFDNMDAQIIRFPIEVLRTGSISLKFNPAGVSAYWNAKNVPLAKDGLQMDMKNGIHEIILVRENFDSTEEFSVEILDREDGLGRARPVHSD</sequence>
<reference evidence="6" key="1">
    <citation type="submission" date="2021-06" db="EMBL/GenBank/DDBJ databases">
        <title>44 bacteria genomes isolated from Dapeng, Shenzhen.</title>
        <authorList>
            <person name="Zheng W."/>
            <person name="Yu S."/>
            <person name="Huang Y."/>
        </authorList>
    </citation>
    <scope>NUCLEOTIDE SEQUENCE</scope>
    <source>
        <strain evidence="6">DP5N28-2</strain>
    </source>
</reference>
<dbReference type="InterPro" id="IPR011042">
    <property type="entry name" value="6-blade_b-propeller_TolB-like"/>
</dbReference>
<comment type="caution">
    <text evidence="6">The sequence shown here is derived from an EMBL/GenBank/DDBJ whole genome shotgun (WGS) entry which is preliminary data.</text>
</comment>
<dbReference type="EMBL" id="JAHVHU010000009">
    <property type="protein sequence ID" value="MBY5958590.1"/>
    <property type="molecule type" value="Genomic_DNA"/>
</dbReference>
<accession>A0A953L992</accession>
<dbReference type="AlphaFoldDB" id="A0A953L992"/>
<dbReference type="InterPro" id="IPR016024">
    <property type="entry name" value="ARM-type_fold"/>
</dbReference>
<keyword evidence="7" id="KW-1185">Reference proteome</keyword>
<dbReference type="SUPFAM" id="SSF46626">
    <property type="entry name" value="Cytochrome c"/>
    <property type="match status" value="1"/>
</dbReference>
<dbReference type="PANTHER" id="PTHR33546:SF1">
    <property type="entry name" value="LARGE, MULTIFUNCTIONAL SECRETED PROTEIN"/>
    <property type="match status" value="1"/>
</dbReference>
<dbReference type="InterPro" id="IPR013427">
    <property type="entry name" value="Haem-bd_dom_put"/>
</dbReference>
<gene>
    <name evidence="6" type="ORF">KUV50_10630</name>
</gene>
<proteinExistence type="predicted"/>
<protein>
    <submittedName>
        <fullName evidence="6">C-type cytochrome</fullName>
    </submittedName>
</protein>
<dbReference type="SUPFAM" id="SSF48371">
    <property type="entry name" value="ARM repeat"/>
    <property type="match status" value="1"/>
</dbReference>
<dbReference type="SUPFAM" id="SSF50952">
    <property type="entry name" value="Soluble quinoprotein glucose dehydrogenase"/>
    <property type="match status" value="1"/>
</dbReference>
<dbReference type="PANTHER" id="PTHR33546">
    <property type="entry name" value="LARGE, MULTIFUNCTIONAL SECRETED PROTEIN-RELATED"/>
    <property type="match status" value="1"/>
</dbReference>
<keyword evidence="3 4" id="KW-0408">Iron</keyword>
<dbReference type="InterPro" id="IPR011989">
    <property type="entry name" value="ARM-like"/>
</dbReference>
<dbReference type="InterPro" id="IPR009056">
    <property type="entry name" value="Cyt_c-like_dom"/>
</dbReference>
<evidence type="ECO:0000256" key="1">
    <source>
        <dbReference type="ARBA" id="ARBA00022617"/>
    </source>
</evidence>
<dbReference type="NCBIfam" id="TIGR02604">
    <property type="entry name" value="Piru_Ver_Nterm"/>
    <property type="match status" value="1"/>
</dbReference>
<dbReference type="GO" id="GO:0046872">
    <property type="term" value="F:metal ion binding"/>
    <property type="evidence" value="ECO:0007669"/>
    <property type="project" value="UniProtKB-KW"/>
</dbReference>
<dbReference type="Pfam" id="PF13646">
    <property type="entry name" value="HEAT_2"/>
    <property type="match status" value="1"/>
</dbReference>
<evidence type="ECO:0000256" key="3">
    <source>
        <dbReference type="ARBA" id="ARBA00023004"/>
    </source>
</evidence>
<dbReference type="InterPro" id="IPR036909">
    <property type="entry name" value="Cyt_c-like_dom_sf"/>
</dbReference>
<evidence type="ECO:0000313" key="7">
    <source>
        <dbReference type="Proteomes" id="UP000753961"/>
    </source>
</evidence>
<dbReference type="InterPro" id="IPR055557">
    <property type="entry name" value="DUF7133"/>
</dbReference>
<feature type="domain" description="Cytochrome c" evidence="5">
    <location>
        <begin position="903"/>
        <end position="1038"/>
    </location>
</feature>
<evidence type="ECO:0000256" key="2">
    <source>
        <dbReference type="ARBA" id="ARBA00022723"/>
    </source>
</evidence>
<organism evidence="6 7">
    <name type="scientific">Membranihabitans marinus</name>
    <dbReference type="NCBI Taxonomy" id="1227546"/>
    <lineage>
        <taxon>Bacteria</taxon>
        <taxon>Pseudomonadati</taxon>
        <taxon>Bacteroidota</taxon>
        <taxon>Saprospiria</taxon>
        <taxon>Saprospirales</taxon>
        <taxon>Saprospiraceae</taxon>
        <taxon>Membranihabitans</taxon>
    </lineage>
</organism>
<dbReference type="PROSITE" id="PS51007">
    <property type="entry name" value="CYTC"/>
    <property type="match status" value="1"/>
</dbReference>
<dbReference type="Proteomes" id="UP000753961">
    <property type="component" value="Unassembled WGS sequence"/>
</dbReference>
<name>A0A953L992_9BACT</name>
<evidence type="ECO:0000313" key="6">
    <source>
        <dbReference type="EMBL" id="MBY5958590.1"/>
    </source>
</evidence>
<dbReference type="InterPro" id="IPR013428">
    <property type="entry name" value="Membrane-bound_put_N"/>
</dbReference>
<dbReference type="GO" id="GO:0009055">
    <property type="term" value="F:electron transfer activity"/>
    <property type="evidence" value="ECO:0007669"/>
    <property type="project" value="InterPro"/>
</dbReference>
<dbReference type="GO" id="GO:0020037">
    <property type="term" value="F:heme binding"/>
    <property type="evidence" value="ECO:0007669"/>
    <property type="project" value="InterPro"/>
</dbReference>
<dbReference type="InterPro" id="IPR011041">
    <property type="entry name" value="Quinoprot_gluc/sorb_DH_b-prop"/>
</dbReference>
<keyword evidence="1 4" id="KW-0349">Heme</keyword>
<dbReference type="Pfam" id="PF23500">
    <property type="entry name" value="DUF7133"/>
    <property type="match status" value="2"/>
</dbReference>
<evidence type="ECO:0000259" key="5">
    <source>
        <dbReference type="PROSITE" id="PS51007"/>
    </source>
</evidence>
<dbReference type="Gene3D" id="2.120.10.30">
    <property type="entry name" value="TolB, C-terminal domain"/>
    <property type="match status" value="1"/>
</dbReference>
<dbReference type="NCBIfam" id="TIGR02603">
    <property type="entry name" value="CxxCH_TIGR02603"/>
    <property type="match status" value="1"/>
</dbReference>
<dbReference type="Gene3D" id="1.25.10.10">
    <property type="entry name" value="Leucine-rich Repeat Variant"/>
    <property type="match status" value="2"/>
</dbReference>
<dbReference type="Gene3D" id="1.10.760.10">
    <property type="entry name" value="Cytochrome c-like domain"/>
    <property type="match status" value="1"/>
</dbReference>